<comment type="caution">
    <text evidence="2">The sequence shown here is derived from an EMBL/GenBank/DDBJ whole genome shotgun (WGS) entry which is preliminary data.</text>
</comment>
<gene>
    <name evidence="2" type="ORF">B879_04056</name>
</gene>
<evidence type="ECO:0000313" key="2">
    <source>
        <dbReference type="EMBL" id="EKB47338.1"/>
    </source>
</evidence>
<feature type="domain" description="SusE outer membrane protein" evidence="1">
    <location>
        <begin position="40"/>
        <end position="141"/>
    </location>
</feature>
<dbReference type="Proteomes" id="UP000004478">
    <property type="component" value="Unassembled WGS sequence"/>
</dbReference>
<dbReference type="InterPro" id="IPR025970">
    <property type="entry name" value="SusE"/>
</dbReference>
<protein>
    <recommendedName>
        <fullName evidence="1">SusE outer membrane protein domain-containing protein</fullName>
    </recommendedName>
</protein>
<dbReference type="EMBL" id="AMGM01000142">
    <property type="protein sequence ID" value="EKB47338.1"/>
    <property type="molecule type" value="Genomic_DNA"/>
</dbReference>
<name>K1LAD0_CECL9</name>
<evidence type="ECO:0000259" key="1">
    <source>
        <dbReference type="Pfam" id="PF14292"/>
    </source>
</evidence>
<organism evidence="2 3">
    <name type="scientific">Cecembia lonarensis (strain CCUG 58316 / KCTC 22772 / LW9)</name>
    <dbReference type="NCBI Taxonomy" id="1225176"/>
    <lineage>
        <taxon>Bacteria</taxon>
        <taxon>Pseudomonadati</taxon>
        <taxon>Bacteroidota</taxon>
        <taxon>Cytophagia</taxon>
        <taxon>Cytophagales</taxon>
        <taxon>Cyclobacteriaceae</taxon>
        <taxon>Cecembia</taxon>
    </lineage>
</organism>
<accession>K1LAD0</accession>
<proteinExistence type="predicted"/>
<dbReference type="AlphaFoldDB" id="K1LAD0"/>
<sequence length="554" mass="58767">MSFEDVLQVTIKTKMNMKELSKLSWLVFLLPLFWACGDIEQPPIIAQTPASIASPPSDIVITQENGAEVVVFNVSPADFGTTMEVTYIIQMDRPGNEFRNPADLGSSTSTSIEIEKDDINGAAIARGITPGESGPMEFRVRSVPSRTLSALNGAPITINVSTTVSFNPDIPLTLEALVGDGTKAWRLRPSAGSWGVGGFRGDLGFFPGATTNLAPVRPCTFNDLYIFSQDGTFEYDTQGDFWAEGWMSVPGEGCQPESILEGTPSEPFKSGVHSFSLIPGAPGVMPQLAVSGTGAFIGFPRAFNGGEIPEGGSPTERTITYTVTAYDPATQQLTLSLRTADPFDAFDGVFWTFVLVPDELGEEVGGGGPAAFTLDDLVGSGTQAWQLKPAAGAFGVGPAPGSDAFFPNGDDISGGRPCLFNDLFIFSQDGTFEYDAQGDIYAEDYMGLSGGGCQPESNLAGTVGEAWASGTHQFTFTPASGNDRAQITVTGTGAFIALPKAFNGGEYEEGPPRENESVTYDVLDFNPDTRELTIVIDITGSGAVWWTFVLVPVD</sequence>
<evidence type="ECO:0000313" key="3">
    <source>
        <dbReference type="Proteomes" id="UP000004478"/>
    </source>
</evidence>
<reference evidence="2 3" key="1">
    <citation type="journal article" date="2012" name="J. Bacteriol.">
        <title>Draft Genome Sequence of Cecembia lonarensis Strain LW9T, Isolated from Lonar Lake, a Haloalkaline Lake in India.</title>
        <authorList>
            <person name="Shivaji S."/>
            <person name="Ara S."/>
            <person name="Singh A."/>
            <person name="Pinnaka A.K."/>
        </authorList>
    </citation>
    <scope>NUCLEOTIDE SEQUENCE [LARGE SCALE GENOMIC DNA]</scope>
    <source>
        <strain evidence="2 3">LW9</strain>
    </source>
</reference>
<keyword evidence="3" id="KW-1185">Reference proteome</keyword>
<dbReference type="Pfam" id="PF14292">
    <property type="entry name" value="SusE"/>
    <property type="match status" value="1"/>
</dbReference>